<name>A0ABQ9X3F9_9EUKA</name>
<sequence length="416" mass="45509">MILPSSSTTTLNAQNESFLSISSTSFSTITAPEGFIIPAGMQKADALTSSTFREITAFGASTVIDRRQMTSIITAHQSVYQTSNSLPAQTLPSPSNSLTAVQRPSGHTVPIEKRDGWVALYHPSRRDIFSPSGTDTVTCGEMTESCYHLSFVLKQLVCSCHTTIFTTGKWTTHFHNLVVRQHFLDLFLRGSSLSYYHRAVGGGCGIEVKPSELSSIPTPSLRSTTRDSTKHILAAQTERHVTIADTTTIVTSIHNTHSPLTIDGLNRNLLVATWNGKSSNSETDETAIIICTSHMLLKHLQLALMPERLCPDGIFSAVRRSEPCLPPHSTSFLFFVNTSSADSRKMIGGSLPVALPPPRREQGVNGPTTIKVRRNLKMSETVSTQVLLSPSLYHFIDSTAIPVRILLECVVKLEQM</sequence>
<protein>
    <submittedName>
        <fullName evidence="1">Uncharacterized protein</fullName>
    </submittedName>
</protein>
<reference evidence="1 2" key="1">
    <citation type="journal article" date="2022" name="bioRxiv">
        <title>Genomics of Preaxostyla Flagellates Illuminates Evolutionary Transitions and the Path Towards Mitochondrial Loss.</title>
        <authorList>
            <person name="Novak L.V.F."/>
            <person name="Treitli S.C."/>
            <person name="Pyrih J."/>
            <person name="Halakuc P."/>
            <person name="Pipaliya S.V."/>
            <person name="Vacek V."/>
            <person name="Brzon O."/>
            <person name="Soukal P."/>
            <person name="Eme L."/>
            <person name="Dacks J.B."/>
            <person name="Karnkowska A."/>
            <person name="Elias M."/>
            <person name="Hampl V."/>
        </authorList>
    </citation>
    <scope>NUCLEOTIDE SEQUENCE [LARGE SCALE GENOMIC DNA]</scope>
    <source>
        <strain evidence="1">NAU3</strain>
        <tissue evidence="1">Gut</tissue>
    </source>
</reference>
<dbReference type="Proteomes" id="UP001281761">
    <property type="component" value="Unassembled WGS sequence"/>
</dbReference>
<gene>
    <name evidence="1" type="ORF">BLNAU_19880</name>
</gene>
<evidence type="ECO:0000313" key="2">
    <source>
        <dbReference type="Proteomes" id="UP001281761"/>
    </source>
</evidence>
<dbReference type="EMBL" id="JARBJD010000269">
    <property type="protein sequence ID" value="KAK2945191.1"/>
    <property type="molecule type" value="Genomic_DNA"/>
</dbReference>
<accession>A0ABQ9X3F9</accession>
<evidence type="ECO:0000313" key="1">
    <source>
        <dbReference type="EMBL" id="KAK2945191.1"/>
    </source>
</evidence>
<comment type="caution">
    <text evidence="1">The sequence shown here is derived from an EMBL/GenBank/DDBJ whole genome shotgun (WGS) entry which is preliminary data.</text>
</comment>
<organism evidence="1 2">
    <name type="scientific">Blattamonas nauphoetae</name>
    <dbReference type="NCBI Taxonomy" id="2049346"/>
    <lineage>
        <taxon>Eukaryota</taxon>
        <taxon>Metamonada</taxon>
        <taxon>Preaxostyla</taxon>
        <taxon>Oxymonadida</taxon>
        <taxon>Blattamonas</taxon>
    </lineage>
</organism>
<keyword evidence="2" id="KW-1185">Reference proteome</keyword>
<proteinExistence type="predicted"/>